<organism evidence="3 4">
    <name type="scientific">Nesterenkonia sandarakina</name>
    <dbReference type="NCBI Taxonomy" id="272918"/>
    <lineage>
        <taxon>Bacteria</taxon>
        <taxon>Bacillati</taxon>
        <taxon>Actinomycetota</taxon>
        <taxon>Actinomycetes</taxon>
        <taxon>Micrococcales</taxon>
        <taxon>Micrococcaceae</taxon>
        <taxon>Nesterenkonia</taxon>
    </lineage>
</organism>
<keyword evidence="4" id="KW-1185">Reference proteome</keyword>
<accession>A0A7Z0E806</accession>
<sequence length="301" mass="31054">MTQHPDQNEPSEGENPKRERSPGEGSGSPGHQPTTPLGDRPGNAGGPGLPAGPGPAQAGQQPRQPDHPGQSSPTGESGPGPYGRPTSPQQAPGAGAGAGYGQPQGGYPGPGESGPGQSGAGQSGPGQSGRPQSGQDQPGQPRPGQPGPYPAQPGQYPGQPGQYPGSSGQYPGPGFQQQPYPQQSQRPGGTNQNAVEGKNFFAALFDLSFQSFVTVKFAKFIYVLLIAFVVLGYLVVVASAFTEGPGVGLFALLLGWIPAAIYLILIRITLEFMIALVRTSQNTAGTRSEIEALRSELKDRR</sequence>
<proteinExistence type="predicted"/>
<feature type="compositionally biased region" description="Low complexity" evidence="1">
    <location>
        <begin position="54"/>
        <end position="63"/>
    </location>
</feature>
<dbReference type="Proteomes" id="UP000560069">
    <property type="component" value="Unassembled WGS sequence"/>
</dbReference>
<evidence type="ECO:0000256" key="2">
    <source>
        <dbReference type="SAM" id="Phobius"/>
    </source>
</evidence>
<feature type="transmembrane region" description="Helical" evidence="2">
    <location>
        <begin position="247"/>
        <end position="270"/>
    </location>
</feature>
<comment type="caution">
    <text evidence="3">The sequence shown here is derived from an EMBL/GenBank/DDBJ whole genome shotgun (WGS) entry which is preliminary data.</text>
</comment>
<feature type="compositionally biased region" description="Pro residues" evidence="1">
    <location>
        <begin position="140"/>
        <end position="151"/>
    </location>
</feature>
<keyword evidence="2" id="KW-0812">Transmembrane</keyword>
<protein>
    <submittedName>
        <fullName evidence="3">Uncharacterized membrane protein (DUF485 family)</fullName>
    </submittedName>
</protein>
<gene>
    <name evidence="3" type="ORF">HNR11_001133</name>
</gene>
<dbReference type="AlphaFoldDB" id="A0A7Z0E806"/>
<feature type="compositionally biased region" description="Polar residues" evidence="1">
    <location>
        <begin position="1"/>
        <end position="10"/>
    </location>
</feature>
<reference evidence="3 4" key="1">
    <citation type="submission" date="2020-07" db="EMBL/GenBank/DDBJ databases">
        <title>Sequencing the genomes of 1000 actinobacteria strains.</title>
        <authorList>
            <person name="Klenk H.-P."/>
        </authorList>
    </citation>
    <scope>NUCLEOTIDE SEQUENCE [LARGE SCALE GENOMIC DNA]</scope>
    <source>
        <strain evidence="3 4">DSM 15664</strain>
    </source>
</reference>
<evidence type="ECO:0000256" key="1">
    <source>
        <dbReference type="SAM" id="MobiDB-lite"/>
    </source>
</evidence>
<feature type="compositionally biased region" description="Gly residues" evidence="1">
    <location>
        <begin position="94"/>
        <end position="127"/>
    </location>
</feature>
<dbReference type="Pfam" id="PF14110">
    <property type="entry name" value="DUF4282"/>
    <property type="match status" value="1"/>
</dbReference>
<evidence type="ECO:0000313" key="4">
    <source>
        <dbReference type="Proteomes" id="UP000560069"/>
    </source>
</evidence>
<name>A0A7Z0E806_9MICC</name>
<evidence type="ECO:0000313" key="3">
    <source>
        <dbReference type="EMBL" id="NYJ16599.1"/>
    </source>
</evidence>
<feature type="compositionally biased region" description="Low complexity" evidence="1">
    <location>
        <begin position="152"/>
        <end position="189"/>
    </location>
</feature>
<dbReference type="InterPro" id="IPR025557">
    <property type="entry name" value="DUF4282"/>
</dbReference>
<feature type="transmembrane region" description="Helical" evidence="2">
    <location>
        <begin position="220"/>
        <end position="241"/>
    </location>
</feature>
<feature type="compositionally biased region" description="Low complexity" evidence="1">
    <location>
        <begin position="128"/>
        <end position="139"/>
    </location>
</feature>
<dbReference type="EMBL" id="JACCFQ010000001">
    <property type="protein sequence ID" value="NYJ16599.1"/>
    <property type="molecule type" value="Genomic_DNA"/>
</dbReference>
<keyword evidence="2" id="KW-1133">Transmembrane helix</keyword>
<dbReference type="RefSeq" id="WP_179441495.1">
    <property type="nucleotide sequence ID" value="NZ_BAAALK010000002.1"/>
</dbReference>
<feature type="region of interest" description="Disordered" evidence="1">
    <location>
        <begin position="1"/>
        <end position="193"/>
    </location>
</feature>
<keyword evidence="2" id="KW-0472">Membrane</keyword>